<name>A0ABV9GLV2_9BACL</name>
<dbReference type="InterPro" id="IPR045527">
    <property type="entry name" value="DUF6470"/>
</dbReference>
<gene>
    <name evidence="1" type="ORF">ACFO4N_07345</name>
</gene>
<evidence type="ECO:0000313" key="2">
    <source>
        <dbReference type="Proteomes" id="UP001596022"/>
    </source>
</evidence>
<dbReference type="RefSeq" id="WP_376845596.1">
    <property type="nucleotide sequence ID" value="NZ_JBHSFW010000002.1"/>
</dbReference>
<dbReference type="Proteomes" id="UP001596022">
    <property type="component" value="Unassembled WGS sequence"/>
</dbReference>
<reference evidence="2" key="1">
    <citation type="journal article" date="2019" name="Int. J. Syst. Evol. Microbiol.">
        <title>The Global Catalogue of Microorganisms (GCM) 10K type strain sequencing project: providing services to taxonomists for standard genome sequencing and annotation.</title>
        <authorList>
            <consortium name="The Broad Institute Genomics Platform"/>
            <consortium name="The Broad Institute Genome Sequencing Center for Infectious Disease"/>
            <person name="Wu L."/>
            <person name="Ma J."/>
        </authorList>
    </citation>
    <scope>NUCLEOTIDE SEQUENCE [LARGE SCALE GENOMIC DNA]</scope>
    <source>
        <strain evidence="2">CGMCC 1.16306</strain>
    </source>
</reference>
<comment type="caution">
    <text evidence="1">The sequence shown here is derived from an EMBL/GenBank/DDBJ whole genome shotgun (WGS) entry which is preliminary data.</text>
</comment>
<dbReference type="EMBL" id="JBHSFW010000002">
    <property type="protein sequence ID" value="MFC4618549.1"/>
    <property type="molecule type" value="Genomic_DNA"/>
</dbReference>
<accession>A0ABV9GLV2</accession>
<keyword evidence="2" id="KW-1185">Reference proteome</keyword>
<sequence>MNMPHLIIHSQPAKIAMKTTPARLDPQFGKTDVSIEQPPAEMKIRRTPSKLTIDQTEAWNNLDLKSAFVRIQEAAGYGRQAVLDGIARRARQGEALIHIESKGNPIADQAKENSVHEIHYDTGHVPPFLAVKSHYDPGSVTIDWQTHAPIYQTKVTPPTGTYYPGHVDISVSQFPSVTIDVASSYVDQRI</sequence>
<proteinExistence type="predicted"/>
<dbReference type="Pfam" id="PF20074">
    <property type="entry name" value="DUF6470"/>
    <property type="match status" value="1"/>
</dbReference>
<evidence type="ECO:0000313" key="1">
    <source>
        <dbReference type="EMBL" id="MFC4618549.1"/>
    </source>
</evidence>
<protein>
    <submittedName>
        <fullName evidence="1">DUF6470 family protein</fullName>
    </submittedName>
</protein>
<organism evidence="1 2">
    <name type="scientific">Camelliibacillus cellulosilyticus</name>
    <dbReference type="NCBI Taxonomy" id="2174486"/>
    <lineage>
        <taxon>Bacteria</taxon>
        <taxon>Bacillati</taxon>
        <taxon>Bacillota</taxon>
        <taxon>Bacilli</taxon>
        <taxon>Bacillales</taxon>
        <taxon>Sporolactobacillaceae</taxon>
        <taxon>Camelliibacillus</taxon>
    </lineage>
</organism>